<dbReference type="AlphaFoldDB" id="A0A2R6S6S7"/>
<dbReference type="Proteomes" id="UP000186601">
    <property type="component" value="Unassembled WGS sequence"/>
</dbReference>
<dbReference type="Pfam" id="PF20153">
    <property type="entry name" value="DUF6535"/>
    <property type="match status" value="1"/>
</dbReference>
<feature type="region of interest" description="Disordered" evidence="1">
    <location>
        <begin position="263"/>
        <end position="284"/>
    </location>
</feature>
<comment type="caution">
    <text evidence="4">The sequence shown here is derived from an EMBL/GenBank/DDBJ whole genome shotgun (WGS) entry which is preliminary data.</text>
</comment>
<dbReference type="EMBL" id="MLYV02000012">
    <property type="protein sequence ID" value="PSS38001.1"/>
    <property type="molecule type" value="Genomic_DNA"/>
</dbReference>
<evidence type="ECO:0000256" key="1">
    <source>
        <dbReference type="SAM" id="MobiDB-lite"/>
    </source>
</evidence>
<gene>
    <name evidence="4" type="ORF">PHLCEN_2v184</name>
</gene>
<evidence type="ECO:0000313" key="4">
    <source>
        <dbReference type="EMBL" id="PSS38001.1"/>
    </source>
</evidence>
<name>A0A2R6S6S7_9APHY</name>
<reference evidence="4 5" key="1">
    <citation type="submission" date="2018-02" db="EMBL/GenBank/DDBJ databases">
        <title>Genome sequence of the basidiomycete white-rot fungus Phlebia centrifuga.</title>
        <authorList>
            <person name="Granchi Z."/>
            <person name="Peng M."/>
            <person name="de Vries R.P."/>
            <person name="Hilden K."/>
            <person name="Makela M.R."/>
            <person name="Grigoriev I."/>
            <person name="Riley R."/>
        </authorList>
    </citation>
    <scope>NUCLEOTIDE SEQUENCE [LARGE SCALE GENOMIC DNA]</scope>
    <source>
        <strain evidence="4 5">FBCC195</strain>
    </source>
</reference>
<feature type="non-terminal residue" evidence="4">
    <location>
        <position position="1"/>
    </location>
</feature>
<dbReference type="InterPro" id="IPR045338">
    <property type="entry name" value="DUF6535"/>
</dbReference>
<feature type="compositionally biased region" description="Polar residues" evidence="1">
    <location>
        <begin position="270"/>
        <end position="284"/>
    </location>
</feature>
<dbReference type="STRING" id="98765.A0A2R6S6S7"/>
<feature type="domain" description="DUF6535" evidence="3">
    <location>
        <begin position="15"/>
        <end position="196"/>
    </location>
</feature>
<evidence type="ECO:0000259" key="3">
    <source>
        <dbReference type="Pfam" id="PF20153"/>
    </source>
</evidence>
<keyword evidence="2" id="KW-1133">Transmembrane helix</keyword>
<dbReference type="OrthoDB" id="3185525at2759"/>
<evidence type="ECO:0000313" key="5">
    <source>
        <dbReference type="Proteomes" id="UP000186601"/>
    </source>
</evidence>
<accession>A0A2R6S6S7</accession>
<evidence type="ECO:0000256" key="2">
    <source>
        <dbReference type="SAM" id="Phobius"/>
    </source>
</evidence>
<keyword evidence="2" id="KW-0472">Membrane</keyword>
<feature type="transmembrane region" description="Helical" evidence="2">
    <location>
        <begin position="39"/>
        <end position="56"/>
    </location>
</feature>
<protein>
    <recommendedName>
        <fullName evidence="3">DUF6535 domain-containing protein</fullName>
    </recommendedName>
</protein>
<feature type="transmembrane region" description="Helical" evidence="2">
    <location>
        <begin position="115"/>
        <end position="134"/>
    </location>
</feature>
<organism evidence="4 5">
    <name type="scientific">Hermanssonia centrifuga</name>
    <dbReference type="NCBI Taxonomy" id="98765"/>
    <lineage>
        <taxon>Eukaryota</taxon>
        <taxon>Fungi</taxon>
        <taxon>Dikarya</taxon>
        <taxon>Basidiomycota</taxon>
        <taxon>Agaricomycotina</taxon>
        <taxon>Agaricomycetes</taxon>
        <taxon>Polyporales</taxon>
        <taxon>Meruliaceae</taxon>
        <taxon>Hermanssonia</taxon>
    </lineage>
</organism>
<proteinExistence type="predicted"/>
<sequence length="979" mass="107466">DSSVRYVLSGAPSGWSAMAKSVRDVDEERIKDCKEDIDTLMVFAGLFSAVMTAFIIESYKNLSEDPTTTTNMLLQQISSQTNSYAIHDGFLNSTARSTASSQPFEPSLAALRVNILWFASLIFSLATASFSMLVKQWLREYMAGEFTSPQARLRVRQFRHPALSHWKVFEIAAMLPILLQLSLGLFFLGLCFFTWSVHPSIGRTTTPLVAGWAFLFLFATFAPIFSSRCPYKTTLLKDTMKSVRRLLCRIVWLRILYIGPQHPRSKSLSKRTNNPTRPQSTSLADSLVAHHDGTRDPPGYIQLGNVSGSPLGSNPFNTPNIAPITYDNPLQRPVYQSGTSYELQDAGKFEDNVQSLLPDSLSRFPNPVIVNPPQPDINQPVVASTPVVEAITPHANQSTAVSISRPGDISIRDHTQAPDLQFIEPLEDEDVALDVSGDIRTFVAVDEIMMLDDNLLGTTMRESLQQSTEADMIKFVVKAAGNRLHKPEGIDLSSVPDMRSLGKPGWTSITDITADAVLRLLAELEHGSHGPDWAGLVDLRDALMILFARSDYPLTSNGNRALSLCVSGNPGKIVRTLLHDLPQDAMLERLHGALVMLPIEDAMPTLTALAGEVICRQTSHHHSELADFVQVHVELHADTLHAMLNILVDCVEYIFTHTRLEATGYSTWLEYALRAILSAHIPSNRRAEVSKLLARFLCERRSVISILFTIISSKATHRAPIVAAERNMGYAFIDSDSAGRRNMLTNVAGMMESMAKDFGNPAMRHFVPPIDPVRMCHLATTMMKMTDTSDLNNEWEGLFTATCEAIRNCPDEIRSEQETKDREVLVKECLNVFENLVPSALSDTQMGVTPGFSSPFLIRVINTLKTFNSPDRPPGFPVLHGPQQPEGGSMAGPPMPPSLTGMPPGGIMAGPPMPPFTGMPPGGILAAPPVNPGFTGPGMPPGGQGSEMGEFEQTNMAVMAIRSMQEVTGMAGPPRKYFM</sequence>
<feature type="transmembrane region" description="Helical" evidence="2">
    <location>
        <begin position="168"/>
        <end position="195"/>
    </location>
</feature>
<keyword evidence="5" id="KW-1185">Reference proteome</keyword>
<keyword evidence="2" id="KW-0812">Transmembrane</keyword>
<feature type="transmembrane region" description="Helical" evidence="2">
    <location>
        <begin position="207"/>
        <end position="225"/>
    </location>
</feature>